<accession>A0A8J4EU34</accession>
<gene>
    <name evidence="2" type="ORF">Vafri_3637</name>
</gene>
<feature type="region of interest" description="Disordered" evidence="1">
    <location>
        <begin position="455"/>
        <end position="478"/>
    </location>
</feature>
<dbReference type="Proteomes" id="UP000747399">
    <property type="component" value="Unassembled WGS sequence"/>
</dbReference>
<evidence type="ECO:0000313" key="3">
    <source>
        <dbReference type="Proteomes" id="UP000747399"/>
    </source>
</evidence>
<proteinExistence type="predicted"/>
<feature type="compositionally biased region" description="Basic and acidic residues" evidence="1">
    <location>
        <begin position="13"/>
        <end position="29"/>
    </location>
</feature>
<keyword evidence="3" id="KW-1185">Reference proteome</keyword>
<evidence type="ECO:0000256" key="1">
    <source>
        <dbReference type="SAM" id="MobiDB-lite"/>
    </source>
</evidence>
<organism evidence="2 3">
    <name type="scientific">Volvox africanus</name>
    <dbReference type="NCBI Taxonomy" id="51714"/>
    <lineage>
        <taxon>Eukaryota</taxon>
        <taxon>Viridiplantae</taxon>
        <taxon>Chlorophyta</taxon>
        <taxon>core chlorophytes</taxon>
        <taxon>Chlorophyceae</taxon>
        <taxon>CS clade</taxon>
        <taxon>Chlamydomonadales</taxon>
        <taxon>Volvocaceae</taxon>
        <taxon>Volvox</taxon>
    </lineage>
</organism>
<reference evidence="2" key="1">
    <citation type="journal article" date="2021" name="Proc. Natl. Acad. Sci. U.S.A.">
        <title>Three genomes in the algal genus Volvox reveal the fate of a haploid sex-determining region after a transition to homothallism.</title>
        <authorList>
            <person name="Yamamoto K."/>
            <person name="Hamaji T."/>
            <person name="Kawai-Toyooka H."/>
            <person name="Matsuzaki R."/>
            <person name="Takahashi F."/>
            <person name="Nishimura Y."/>
            <person name="Kawachi M."/>
            <person name="Noguchi H."/>
            <person name="Minakuchi Y."/>
            <person name="Umen J.G."/>
            <person name="Toyoda A."/>
            <person name="Nozaki H."/>
        </authorList>
    </citation>
    <scope>NUCLEOTIDE SEQUENCE</scope>
    <source>
        <strain evidence="2">NIES-3780</strain>
    </source>
</reference>
<feature type="region of interest" description="Disordered" evidence="1">
    <location>
        <begin position="289"/>
        <end position="324"/>
    </location>
</feature>
<comment type="caution">
    <text evidence="2">The sequence shown here is derived from an EMBL/GenBank/DDBJ whole genome shotgun (WGS) entry which is preliminary data.</text>
</comment>
<feature type="compositionally biased region" description="Low complexity" evidence="1">
    <location>
        <begin position="620"/>
        <end position="630"/>
    </location>
</feature>
<feature type="region of interest" description="Disordered" evidence="1">
    <location>
        <begin position="620"/>
        <end position="665"/>
    </location>
</feature>
<evidence type="ECO:0000313" key="2">
    <source>
        <dbReference type="EMBL" id="GIL46727.1"/>
    </source>
</evidence>
<sequence>SSRPWGSGQPGSEEAKYRGKGNKAEEQVRRPQRRGTGAAHDAAFRSHGEPGAAAVTHETRTTAREPAGPNALARTGVAGPAVRCIRWELHDSLAPMPARELEREPRIGAAHHTRQPSAAMQASAANAADAFSLWRPLLGCRQVVEVNVIMERAAEMPLLGDMVVHLTAAWPRLMALQYSARGWAGLSRVGVATLAAAVDRLTAAPALTRGPEVMRAAGEPGALRPLPPLRLGGYPAANRTGLQVLSLGSGPPQGRSGWTAPQPLFLDDLPATLRALSLNGLRLRWGRDSSGYRTAPTPTQQHQKQLDSNGREAQSPPALTPPLPDDFLFPPGLTLLCLKFCRWQVPGMSLLQAVSRCSGLLEMNLTWTADDPPYIGPHHHRTREATGLYGSGVEGIGTEGGVACELPGWGSSSAPARQRVDEGLAQYEEQQWSQLGEKLLGLERLELSCWLPEFQEGQEERQRPAAEEEDEDDMQGGQKIGDMSRIQQVEPPMPLSATAAAELATVQEATTTTCDSGMAQVVRGVANMLHLRSLMLHSQMPNGWGDEVDWSALSQMRGLAVLELSWLTRGSAKRVLQIVRSTLPSCRLQVKVNNMNDVLEELRHVDLLLGRTASTASFAQSASRTTSSSSVMGPGGIAGASESAGQTTGAVGMSDADSDVELGEDIDEELLRELQQLELLMEVEGQEQGQLAG</sequence>
<name>A0A8J4EU34_9CHLO</name>
<feature type="compositionally biased region" description="Polar residues" evidence="1">
    <location>
        <begin position="296"/>
        <end position="312"/>
    </location>
</feature>
<protein>
    <submittedName>
        <fullName evidence="2">Uncharacterized protein</fullName>
    </submittedName>
</protein>
<feature type="region of interest" description="Disordered" evidence="1">
    <location>
        <begin position="1"/>
        <end position="74"/>
    </location>
</feature>
<dbReference type="EMBL" id="BNCO01000004">
    <property type="protein sequence ID" value="GIL46727.1"/>
    <property type="molecule type" value="Genomic_DNA"/>
</dbReference>
<feature type="compositionally biased region" description="Acidic residues" evidence="1">
    <location>
        <begin position="656"/>
        <end position="665"/>
    </location>
</feature>
<feature type="non-terminal residue" evidence="2">
    <location>
        <position position="1"/>
    </location>
</feature>
<dbReference type="AlphaFoldDB" id="A0A8J4EU34"/>